<dbReference type="PANTHER" id="PTHR43777">
    <property type="entry name" value="MOLYBDENUM COFACTOR CYTIDYLYLTRANSFERASE"/>
    <property type="match status" value="1"/>
</dbReference>
<keyword evidence="4" id="KW-1185">Reference proteome</keyword>
<evidence type="ECO:0000313" key="4">
    <source>
        <dbReference type="Proteomes" id="UP000305881"/>
    </source>
</evidence>
<evidence type="ECO:0000256" key="1">
    <source>
        <dbReference type="ARBA" id="ARBA00022842"/>
    </source>
</evidence>
<accession>A0A4P9UPR2</accession>
<dbReference type="GO" id="GO:0016779">
    <property type="term" value="F:nucleotidyltransferase activity"/>
    <property type="evidence" value="ECO:0007669"/>
    <property type="project" value="UniProtKB-ARBA"/>
</dbReference>
<dbReference type="CDD" id="cd04182">
    <property type="entry name" value="GT_2_like_f"/>
    <property type="match status" value="1"/>
</dbReference>
<organism evidence="3 4">
    <name type="scientific">Methylotuvimicrobium buryatense</name>
    <name type="common">Methylomicrobium buryatense</name>
    <dbReference type="NCBI Taxonomy" id="95641"/>
    <lineage>
        <taxon>Bacteria</taxon>
        <taxon>Pseudomonadati</taxon>
        <taxon>Pseudomonadota</taxon>
        <taxon>Gammaproteobacteria</taxon>
        <taxon>Methylococcales</taxon>
        <taxon>Methylococcaceae</taxon>
        <taxon>Methylotuvimicrobium</taxon>
    </lineage>
</organism>
<dbReference type="SUPFAM" id="SSF53448">
    <property type="entry name" value="Nucleotide-diphospho-sugar transferases"/>
    <property type="match status" value="1"/>
</dbReference>
<dbReference type="PANTHER" id="PTHR43777:SF1">
    <property type="entry name" value="MOLYBDENUM COFACTOR CYTIDYLYLTRANSFERASE"/>
    <property type="match status" value="1"/>
</dbReference>
<sequence length="202" mass="22239">MTRDFENVYAIILAAGASRRLGSPKQLLEWRGRTLLGNTIENARSLLNERVIVVLGSQAETIQEKVDLGEVIAVVNPDWQTGIASSIRAGIDSLPVNADGVLMLLSDQPLVGYRAMQNLLTQWQIEPSRIAASQYHDTVGVPALFPSAFFGALRSLRGDRGAKSLLLQFEDKLQKILLPEAELDIDTREDFDHLSGHYDAGE</sequence>
<dbReference type="OrthoDB" id="285216at2"/>
<dbReference type="InterPro" id="IPR029044">
    <property type="entry name" value="Nucleotide-diphossugar_trans"/>
</dbReference>
<proteinExistence type="predicted"/>
<dbReference type="Pfam" id="PF12804">
    <property type="entry name" value="NTP_transf_3"/>
    <property type="match status" value="1"/>
</dbReference>
<dbReference type="KEGG" id="mbur:EQU24_10090"/>
<dbReference type="InterPro" id="IPR025877">
    <property type="entry name" value="MobA-like_NTP_Trfase"/>
</dbReference>
<keyword evidence="1" id="KW-0460">Magnesium</keyword>
<protein>
    <submittedName>
        <fullName evidence="3">Nucleotidyltransferase family protein</fullName>
    </submittedName>
</protein>
<dbReference type="STRING" id="675511.GCA_000341735_01023"/>
<evidence type="ECO:0000313" key="3">
    <source>
        <dbReference type="EMBL" id="QCW82543.1"/>
    </source>
</evidence>
<evidence type="ECO:0000259" key="2">
    <source>
        <dbReference type="Pfam" id="PF12804"/>
    </source>
</evidence>
<dbReference type="Gene3D" id="3.90.550.10">
    <property type="entry name" value="Spore Coat Polysaccharide Biosynthesis Protein SpsA, Chain A"/>
    <property type="match status" value="1"/>
</dbReference>
<dbReference type="AlphaFoldDB" id="A0A4P9UPR2"/>
<dbReference type="Proteomes" id="UP000305881">
    <property type="component" value="Chromosome"/>
</dbReference>
<dbReference type="RefSeq" id="WP_017839622.1">
    <property type="nucleotide sequence ID" value="NZ_CP035467.1"/>
</dbReference>
<dbReference type="EMBL" id="CP035467">
    <property type="protein sequence ID" value="QCW82543.1"/>
    <property type="molecule type" value="Genomic_DNA"/>
</dbReference>
<name>A0A4P9UPR2_METBY</name>
<reference evidence="4" key="1">
    <citation type="journal article" date="2019" name="J. Bacteriol.">
        <title>A Mutagenic Screen Identifies a TonB-Dependent Receptor Required for the Lanthanide Metal Switch in the Type I Methanotroph 'Methylotuvimicrobium buryatense' 5GB1C.</title>
        <authorList>
            <person name="Groom J.D."/>
            <person name="Ford S.M."/>
            <person name="Pesesky M.W."/>
            <person name="Lidstrom M.E."/>
        </authorList>
    </citation>
    <scope>NUCLEOTIDE SEQUENCE [LARGE SCALE GENOMIC DNA]</scope>
    <source>
        <strain evidence="4">5GB1C</strain>
    </source>
</reference>
<gene>
    <name evidence="3" type="ORF">EQU24_10090</name>
</gene>
<feature type="domain" description="MobA-like NTP transferase" evidence="2">
    <location>
        <begin position="10"/>
        <end position="168"/>
    </location>
</feature>